<evidence type="ECO:0000256" key="1">
    <source>
        <dbReference type="ARBA" id="ARBA00022723"/>
    </source>
</evidence>
<keyword evidence="1" id="KW-0479">Metal-binding</keyword>
<dbReference type="EMBL" id="AMPZ03000002">
    <property type="protein sequence ID" value="KAH9591421.1"/>
    <property type="molecule type" value="Genomic_DNA"/>
</dbReference>
<reference evidence="7" key="2">
    <citation type="journal article" date="2019" name="Gigascience">
        <title>High-quality Schistosoma haematobium genome achieved by single-molecule and long-range sequencing.</title>
        <authorList>
            <person name="Stroehlein A.J."/>
            <person name="Korhonen P.K."/>
            <person name="Chong T.M."/>
            <person name="Lim Y.L."/>
            <person name="Chan K.G."/>
            <person name="Webster B."/>
            <person name="Rollinson D."/>
            <person name="Brindley P.J."/>
            <person name="Gasser R.B."/>
            <person name="Young N.D."/>
        </authorList>
    </citation>
    <scope>NUCLEOTIDE SEQUENCE</scope>
</reference>
<dbReference type="KEGG" id="shx:MS3_00010400"/>
<organism evidence="7 8">
    <name type="scientific">Schistosoma haematobium</name>
    <name type="common">Blood fluke</name>
    <dbReference type="NCBI Taxonomy" id="6185"/>
    <lineage>
        <taxon>Eukaryota</taxon>
        <taxon>Metazoa</taxon>
        <taxon>Spiralia</taxon>
        <taxon>Lophotrochozoa</taxon>
        <taxon>Platyhelminthes</taxon>
        <taxon>Trematoda</taxon>
        <taxon>Digenea</taxon>
        <taxon>Strigeidida</taxon>
        <taxon>Schistosomatoidea</taxon>
        <taxon>Schistosomatidae</taxon>
        <taxon>Schistosoma</taxon>
    </lineage>
</organism>
<evidence type="ECO:0000256" key="2">
    <source>
        <dbReference type="ARBA" id="ARBA00022771"/>
    </source>
</evidence>
<dbReference type="CTD" id="24591575"/>
<feature type="compositionally biased region" description="Polar residues" evidence="5">
    <location>
        <begin position="245"/>
        <end position="256"/>
    </location>
</feature>
<reference evidence="7" key="4">
    <citation type="journal article" date="2022" name="PLoS Pathog.">
        <title>Chromosome-level genome of Schistosoma haematobium underpins genome-wide explorations of molecular variation.</title>
        <authorList>
            <person name="Stroehlein A.J."/>
            <person name="Korhonen P.K."/>
            <person name="Lee V.V."/>
            <person name="Ralph S.A."/>
            <person name="Mentink-Kane M."/>
            <person name="You H."/>
            <person name="McManus D.P."/>
            <person name="Tchuente L.T."/>
            <person name="Stothard J.R."/>
            <person name="Kaur P."/>
            <person name="Dudchenko O."/>
            <person name="Aiden E.L."/>
            <person name="Yang B."/>
            <person name="Yang H."/>
            <person name="Emery A.M."/>
            <person name="Webster B.L."/>
            <person name="Brindley P.J."/>
            <person name="Rollinson D."/>
            <person name="Chang B.C.H."/>
            <person name="Gasser R.B."/>
            <person name="Young N.D."/>
        </authorList>
    </citation>
    <scope>NUCLEOTIDE SEQUENCE</scope>
</reference>
<proteinExistence type="predicted"/>
<feature type="region of interest" description="Disordered" evidence="5">
    <location>
        <begin position="245"/>
        <end position="264"/>
    </location>
</feature>
<dbReference type="SUPFAM" id="SSF57667">
    <property type="entry name" value="beta-beta-alpha zinc fingers"/>
    <property type="match status" value="1"/>
</dbReference>
<evidence type="ECO:0000256" key="5">
    <source>
        <dbReference type="SAM" id="MobiDB-lite"/>
    </source>
</evidence>
<keyword evidence="3" id="KW-0862">Zinc</keyword>
<reference evidence="7" key="1">
    <citation type="journal article" date="2012" name="Nat. Genet.">
        <title>Whole-genome sequence of Schistosoma haematobium.</title>
        <authorList>
            <person name="Young N.D."/>
            <person name="Jex A.R."/>
            <person name="Li B."/>
            <person name="Liu S."/>
            <person name="Yang L."/>
            <person name="Xiong Z."/>
            <person name="Li Y."/>
            <person name="Cantacessi C."/>
            <person name="Hall R.S."/>
            <person name="Xu X."/>
            <person name="Chen F."/>
            <person name="Wu X."/>
            <person name="Zerlotini A."/>
            <person name="Oliveira G."/>
            <person name="Hofmann A."/>
            <person name="Zhang G."/>
            <person name="Fang X."/>
            <person name="Kang Y."/>
            <person name="Campbell B.E."/>
            <person name="Loukas A."/>
            <person name="Ranganathan S."/>
            <person name="Rollinson D."/>
            <person name="Rinaldi G."/>
            <person name="Brindley P.J."/>
            <person name="Yang H."/>
            <person name="Wang J."/>
            <person name="Wang J."/>
            <person name="Gasser R.B."/>
        </authorList>
    </citation>
    <scope>NUCLEOTIDE SEQUENCE</scope>
</reference>
<dbReference type="Proteomes" id="UP000471633">
    <property type="component" value="Unassembled WGS sequence"/>
</dbReference>
<dbReference type="InterPro" id="IPR036236">
    <property type="entry name" value="Znf_C2H2_sf"/>
</dbReference>
<dbReference type="Pfam" id="PF02892">
    <property type="entry name" value="zf-BED"/>
    <property type="match status" value="1"/>
</dbReference>
<dbReference type="GO" id="GO:0008270">
    <property type="term" value="F:zinc ion binding"/>
    <property type="evidence" value="ECO:0007669"/>
    <property type="project" value="UniProtKB-KW"/>
</dbReference>
<evidence type="ECO:0000256" key="4">
    <source>
        <dbReference type="PROSITE-ProRule" id="PRU00027"/>
    </source>
</evidence>
<name>A0A922LQE5_SCHHA</name>
<dbReference type="SMART" id="SM00614">
    <property type="entry name" value="ZnF_BED"/>
    <property type="match status" value="1"/>
</dbReference>
<comment type="caution">
    <text evidence="7">The sequence shown here is derived from an EMBL/GenBank/DDBJ whole genome shotgun (WGS) entry which is preliminary data.</text>
</comment>
<dbReference type="InterPro" id="IPR003656">
    <property type="entry name" value="Znf_BED"/>
</dbReference>
<sequence>MDMNFKQYYQPTNLTTDIHNTNDSNQYTENEQTEFDKSRTNVIVSNHIKEYVPSTIISSTVSSPPIILNQTCNRNYDTINNNTVTKMTTVTNFPRNTTTNPIFNFWRNSTRRSGNWGSRTGTKKSFVWKYFFHPELNLGTKDLTHTQCILCDSLLAFNNSGTTTTMLNHLKSRHGEIVQQEYQQSKKSRCGLLTLKEMNKMTKLNYNLTSNSTKLIDWSNNLITSTSESLKSSSSRPPVPMTLSYTNEHNNPTLLSRRTHRGRPPGSYRHLDYSMANRKFNQIINNNNNNDNYPVKINNSNINKCGEKEGIKETEEINQLQTQIKVNACSPSYRLGNEKCTNSSNFLWSIPNMFTTLNNIQLYNTALPLINNELLNSNDNTINQPIISSSNLNNHQHHNNNIQTSNLSNELLNELFNSINPISNIQLNLTKLTNLYINEYYKHINQQLLINNNSNNNNEIFNQSIFNNYLNDTLKQQNFIHDNELQLNNLNINSLPITDFSIKSYQSLFIDTNEPLDLSLSTYKQKIEQEKLENILYLKSYNNNNNNHSPIFMNSTDNNNNINSNNSNDNNNNNNSNSNEDWNYNSAFTKVTNFKESSLSKSPKQSLNHLITKNENVEIQKNCTSTNTIHNAINTDPISDNTGYFKSFSVISVDNGSTNQHQGVEEFQLLNQKTDESIPSSSPYFINNYPLSCFSPSCEEFHYRLAYFLIRDFHPPRILEEEGFKILIGILWNKFQRINNDINYNVQFNFLPSSKLMENQILNNLYNQLKFNIDNRIKKLVILQQSIENQLLILPQITISLKYWSLNSVNKNQFNNDNLFFEYVDIELNFFINSQYIPKCNHIFYGTYEINKIQTLNEILKPCWNLIYSQFKTNYDYILSEWPIIILTNCLEYTLNAFKESCPISNYLILPYFNVYMKNAVQRALCIPEINEVLTNYQKSLQTLDENVQQMDDLSSESNLKSQSNDQTNINESLSDILDLITRIIPNMDRLPHFTDVDMNLINRIFKSIEIVQEIEKLCKTNYSHFTVSMILPILKNLYSINIEKINDNLSNQFYTTIITYLKTIFNENNILEEFLYISTFLDPRFKNSINQNDYEHILHRLQIKISLLDDYVEKMGLHRKMSYMDEFQYSINDYLNEKSININENPIQWWNDQCDKSEKYYIFKILALYYLTIPLNILNNNNNTNIDDINSPPSDISSPSSDISSNYTQQQNINKLIEQFENSFQNENNSIQINMRKIINVDNNILQDNHISTVISTDYCKSNRSLNLWTRIGTKFIPIYRFLRKNWKFSENFEHTDEDINV</sequence>
<evidence type="ECO:0000313" key="8">
    <source>
        <dbReference type="Proteomes" id="UP000471633"/>
    </source>
</evidence>
<dbReference type="RefSeq" id="XP_051071639.1">
    <property type="nucleotide sequence ID" value="XM_051218769.1"/>
</dbReference>
<feature type="domain" description="BED-type" evidence="6">
    <location>
        <begin position="122"/>
        <end position="181"/>
    </location>
</feature>
<dbReference type="GeneID" id="24591575"/>
<evidence type="ECO:0000313" key="7">
    <source>
        <dbReference type="EMBL" id="KAH9591421.1"/>
    </source>
</evidence>
<gene>
    <name evidence="7" type="ORF">MS3_00010400</name>
</gene>
<dbReference type="PROSITE" id="PS50808">
    <property type="entry name" value="ZF_BED"/>
    <property type="match status" value="1"/>
</dbReference>
<dbReference type="GO" id="GO:0003677">
    <property type="term" value="F:DNA binding"/>
    <property type="evidence" value="ECO:0007669"/>
    <property type="project" value="InterPro"/>
</dbReference>
<accession>A0A922LQE5</accession>
<evidence type="ECO:0000259" key="6">
    <source>
        <dbReference type="PROSITE" id="PS50808"/>
    </source>
</evidence>
<keyword evidence="2 4" id="KW-0863">Zinc-finger</keyword>
<keyword evidence="8" id="KW-1185">Reference proteome</keyword>
<protein>
    <recommendedName>
        <fullName evidence="6">BED-type domain-containing protein</fullName>
    </recommendedName>
</protein>
<feature type="compositionally biased region" description="Low complexity" evidence="5">
    <location>
        <begin position="554"/>
        <end position="583"/>
    </location>
</feature>
<evidence type="ECO:0000256" key="3">
    <source>
        <dbReference type="ARBA" id="ARBA00022833"/>
    </source>
</evidence>
<feature type="region of interest" description="Disordered" evidence="5">
    <location>
        <begin position="548"/>
        <end position="583"/>
    </location>
</feature>
<reference evidence="7" key="3">
    <citation type="submission" date="2021-06" db="EMBL/GenBank/DDBJ databases">
        <title>Chromosome-level genome assembly for S. haematobium.</title>
        <authorList>
            <person name="Stroehlein A.J."/>
        </authorList>
    </citation>
    <scope>NUCLEOTIDE SEQUENCE</scope>
</reference>